<proteinExistence type="predicted"/>
<evidence type="ECO:0000313" key="4">
    <source>
        <dbReference type="Proteomes" id="UP001529510"/>
    </source>
</evidence>
<dbReference type="PANTHER" id="PTHR14388:SF7">
    <property type="entry name" value="SH2 DOMAIN-CONTAINING PROTEIN 4B"/>
    <property type="match status" value="1"/>
</dbReference>
<name>A0ABD0PUX7_CIRMR</name>
<evidence type="ECO:0000256" key="1">
    <source>
        <dbReference type="ARBA" id="ARBA00022999"/>
    </source>
</evidence>
<accession>A0ABD0PUX7</accession>
<feature type="region of interest" description="Disordered" evidence="2">
    <location>
        <begin position="31"/>
        <end position="50"/>
    </location>
</feature>
<keyword evidence="1" id="KW-0727">SH2 domain</keyword>
<dbReference type="AlphaFoldDB" id="A0ABD0PUX7"/>
<feature type="non-terminal residue" evidence="3">
    <location>
        <position position="50"/>
    </location>
</feature>
<dbReference type="EMBL" id="JAMKFB020000013">
    <property type="protein sequence ID" value="KAL0177839.1"/>
    <property type="molecule type" value="Genomic_DNA"/>
</dbReference>
<organism evidence="3 4">
    <name type="scientific">Cirrhinus mrigala</name>
    <name type="common">Mrigala</name>
    <dbReference type="NCBI Taxonomy" id="683832"/>
    <lineage>
        <taxon>Eukaryota</taxon>
        <taxon>Metazoa</taxon>
        <taxon>Chordata</taxon>
        <taxon>Craniata</taxon>
        <taxon>Vertebrata</taxon>
        <taxon>Euteleostomi</taxon>
        <taxon>Actinopterygii</taxon>
        <taxon>Neopterygii</taxon>
        <taxon>Teleostei</taxon>
        <taxon>Ostariophysi</taxon>
        <taxon>Cypriniformes</taxon>
        <taxon>Cyprinidae</taxon>
        <taxon>Labeoninae</taxon>
        <taxon>Labeonini</taxon>
        <taxon>Cirrhinus</taxon>
    </lineage>
</organism>
<reference evidence="3 4" key="1">
    <citation type="submission" date="2024-05" db="EMBL/GenBank/DDBJ databases">
        <title>Genome sequencing and assembly of Indian major carp, Cirrhinus mrigala (Hamilton, 1822).</title>
        <authorList>
            <person name="Mohindra V."/>
            <person name="Chowdhury L.M."/>
            <person name="Lal K."/>
            <person name="Jena J.K."/>
        </authorList>
    </citation>
    <scope>NUCLEOTIDE SEQUENCE [LARGE SCALE GENOMIC DNA]</scope>
    <source>
        <strain evidence="3">CM1030</strain>
        <tissue evidence="3">Blood</tissue>
    </source>
</reference>
<protein>
    <submittedName>
        <fullName evidence="3">Uncharacterized protein</fullName>
    </submittedName>
</protein>
<comment type="caution">
    <text evidence="3">The sequence shown here is derived from an EMBL/GenBank/DDBJ whole genome shotgun (WGS) entry which is preliminary data.</text>
</comment>
<sequence>MFVDPELLAELNEEQRQILFYKIRQEQVRRWTERESGEESWERPLTKERN</sequence>
<evidence type="ECO:0000256" key="2">
    <source>
        <dbReference type="SAM" id="MobiDB-lite"/>
    </source>
</evidence>
<dbReference type="PANTHER" id="PTHR14388">
    <property type="entry name" value="T CELL-SPECIFIC ADAPTER PROTEIN TSAD"/>
    <property type="match status" value="1"/>
</dbReference>
<dbReference type="Proteomes" id="UP001529510">
    <property type="component" value="Unassembled WGS sequence"/>
</dbReference>
<keyword evidence="4" id="KW-1185">Reference proteome</keyword>
<gene>
    <name evidence="3" type="ORF">M9458_026733</name>
</gene>
<evidence type="ECO:0000313" key="3">
    <source>
        <dbReference type="EMBL" id="KAL0177839.1"/>
    </source>
</evidence>